<evidence type="ECO:0000313" key="2">
    <source>
        <dbReference type="EMBL" id="USS45909.1"/>
    </source>
</evidence>
<dbReference type="AlphaFoldDB" id="A0AAQ0BSI1"/>
<dbReference type="Proteomes" id="UP000594892">
    <property type="component" value="Chromosome 2"/>
</dbReference>
<keyword evidence="4" id="KW-1185">Reference proteome</keyword>
<sequence length="128" mass="13814">MSLNLQARDRVFGQTVTEYIQTVPGELPIDAVGLWQIVPAGRQRFGLSGDDLTEFVSRCVFALVTRGAKPVVGGGGTKYDWIIQPQYGETNEEIVDAVVKEWLASGAVDGDPGGLWFALPSPYVGISE</sequence>
<gene>
    <name evidence="1" type="ORF">I6H06_24260</name>
    <name evidence="2" type="ORF">NFI99_30615</name>
</gene>
<accession>A0AAQ0BSI1</accession>
<dbReference type="EMBL" id="CP065601">
    <property type="protein sequence ID" value="QPQ92198.1"/>
    <property type="molecule type" value="Genomic_DNA"/>
</dbReference>
<protein>
    <submittedName>
        <fullName evidence="1">Uncharacterized protein</fullName>
    </submittedName>
</protein>
<proteinExistence type="predicted"/>
<evidence type="ECO:0000313" key="3">
    <source>
        <dbReference type="Proteomes" id="UP000594892"/>
    </source>
</evidence>
<organism evidence="1 3">
    <name type="scientific">Burkholderia glumae</name>
    <name type="common">Pseudomonas glumae</name>
    <dbReference type="NCBI Taxonomy" id="337"/>
    <lineage>
        <taxon>Bacteria</taxon>
        <taxon>Pseudomonadati</taxon>
        <taxon>Pseudomonadota</taxon>
        <taxon>Betaproteobacteria</taxon>
        <taxon>Burkholderiales</taxon>
        <taxon>Burkholderiaceae</taxon>
        <taxon>Burkholderia</taxon>
    </lineage>
</organism>
<dbReference type="GeneID" id="45698876"/>
<evidence type="ECO:0000313" key="1">
    <source>
        <dbReference type="EMBL" id="QPQ92198.1"/>
    </source>
</evidence>
<dbReference type="RefSeq" id="WP_080569344.1">
    <property type="nucleotide sequence ID" value="NZ_CP021074.1"/>
</dbReference>
<dbReference type="EMBL" id="CP099587">
    <property type="protein sequence ID" value="USS45909.1"/>
    <property type="molecule type" value="Genomic_DNA"/>
</dbReference>
<name>A0AAQ0BSI1_BURGL</name>
<reference evidence="1 3" key="1">
    <citation type="submission" date="2020-12" db="EMBL/GenBank/DDBJ databases">
        <title>FDA dAtabase for Regulatory Grade micrObial Sequences (FDA-ARGOS): Supporting development and validation of Infectious Disease Dx tests.</title>
        <authorList>
            <person name="Minogue T."/>
            <person name="Wolcott M."/>
            <person name="Wasieloski L."/>
            <person name="Aguilar W."/>
            <person name="Moore D."/>
            <person name="Jaissle J."/>
            <person name="Tallon L."/>
            <person name="Sadzewicz L."/>
            <person name="Zhao X."/>
            <person name="Boylan J."/>
            <person name="Ott S."/>
            <person name="Bowen H."/>
            <person name="Vavikolanu K."/>
            <person name="Mehta A."/>
            <person name="Aluvathingal J."/>
            <person name="Nadendla S."/>
            <person name="Yan Y."/>
            <person name="Sichtig H."/>
        </authorList>
    </citation>
    <scope>NUCLEOTIDE SEQUENCE [LARGE SCALE GENOMIC DNA]</scope>
    <source>
        <strain evidence="1 3">FDAARGOS_949</strain>
    </source>
</reference>
<dbReference type="Proteomes" id="UP001056386">
    <property type="component" value="Chromosome 1"/>
</dbReference>
<evidence type="ECO:0000313" key="4">
    <source>
        <dbReference type="Proteomes" id="UP001056386"/>
    </source>
</evidence>
<reference evidence="2" key="2">
    <citation type="submission" date="2022-06" db="EMBL/GenBank/DDBJ databases">
        <title>Draft genome sequence of Burkholderia glumae strain GR20004 isolated from rice panicle showing bacterial panicle blight.</title>
        <authorList>
            <person name="Choi S.Y."/>
            <person name="Lee Y.H."/>
        </authorList>
    </citation>
    <scope>NUCLEOTIDE SEQUENCE</scope>
    <source>
        <strain evidence="2">GR20004</strain>
    </source>
</reference>